<comment type="cofactor">
    <cofactor evidence="1 9">
        <name>heme</name>
        <dbReference type="ChEBI" id="CHEBI:30413"/>
    </cofactor>
</comment>
<evidence type="ECO:0008006" key="12">
    <source>
        <dbReference type="Google" id="ProtNLM"/>
    </source>
</evidence>
<proteinExistence type="inferred from homology"/>
<evidence type="ECO:0000256" key="5">
    <source>
        <dbReference type="ARBA" id="ARBA00022723"/>
    </source>
</evidence>
<sequence>MLSVLANLSEHITIRRLLFLSCGLVIVKFRPLICLISRRLRSPLRHLPGPPSKNWIVGHFFMLLEAQGTTIWETWLEKYGKTMQIRGFCGEYYVCTWDMRAINYVLSHNTTFTKSEGQRRGIAMILGEGMCFLSRAASLLQLSIFRDFIGRRGVTQAPGQVRRIMNPAFGSLHIRNLLPIFITKANQLRDIWLDSLQDSPEGGTIEILAWLNRTTLDIIGLAGFGYDFCSLENEDQDELSKAFAELFNLNRHINILVVIKGLVGHILGIGTEDFRRFKASKATIHRIGTNLVQDKKTQLQGDVQGEELHGRDLLTLLIKSNLAETDSRQAMTDKEVLGQISTFLAAGHETTSSTVAWALYALTKHPEVQTKLREELQGAGFGDEPSIDELGSLIYLQNFVREVLRVYAVIGMAARQVAHDTVIPVGENFTDLRGMIQTGIRVQEGDSVVIPILSINRSKDIWGEDAMEFNPERWNNLPNAVKEMPGVWGNILTFLHGPHSCIGHRFAVEEMKALIYVLIRAFEFEIDPDIEIEGKTGLATRPCVKSGSNKIDKLPLICRPVTY</sequence>
<dbReference type="GO" id="GO:0016705">
    <property type="term" value="F:oxidoreductase activity, acting on paired donors, with incorporation or reduction of molecular oxygen"/>
    <property type="evidence" value="ECO:0007669"/>
    <property type="project" value="InterPro"/>
</dbReference>
<accession>A0A8H3DUZ5</accession>
<gene>
    <name evidence="10" type="ORF">RDB_LOCUS49188</name>
</gene>
<comment type="caution">
    <text evidence="10">The sequence shown here is derived from an EMBL/GenBank/DDBJ whole genome shotgun (WGS) entry which is preliminary data.</text>
</comment>
<dbReference type="GO" id="GO:0020037">
    <property type="term" value="F:heme binding"/>
    <property type="evidence" value="ECO:0007669"/>
    <property type="project" value="InterPro"/>
</dbReference>
<evidence type="ECO:0000313" key="10">
    <source>
        <dbReference type="EMBL" id="CAE7112068.1"/>
    </source>
</evidence>
<feature type="binding site" description="axial binding residue" evidence="9">
    <location>
        <position position="501"/>
    </location>
    <ligand>
        <name>heme</name>
        <dbReference type="ChEBI" id="CHEBI:30413"/>
    </ligand>
    <ligandPart>
        <name>Fe</name>
        <dbReference type="ChEBI" id="CHEBI:18248"/>
    </ligandPart>
</feature>
<dbReference type="InterPro" id="IPR002403">
    <property type="entry name" value="Cyt_P450_E_grp-IV"/>
</dbReference>
<dbReference type="SUPFAM" id="SSF48264">
    <property type="entry name" value="Cytochrome P450"/>
    <property type="match status" value="1"/>
</dbReference>
<dbReference type="InterPro" id="IPR050121">
    <property type="entry name" value="Cytochrome_P450_monoxygenase"/>
</dbReference>
<evidence type="ECO:0000256" key="7">
    <source>
        <dbReference type="ARBA" id="ARBA00023004"/>
    </source>
</evidence>
<dbReference type="PRINTS" id="PR00385">
    <property type="entry name" value="P450"/>
</dbReference>
<evidence type="ECO:0000256" key="3">
    <source>
        <dbReference type="ARBA" id="ARBA00010617"/>
    </source>
</evidence>
<reference evidence="10" key="1">
    <citation type="submission" date="2021-01" db="EMBL/GenBank/DDBJ databases">
        <authorList>
            <person name="Kaushik A."/>
        </authorList>
    </citation>
    <scope>NUCLEOTIDE SEQUENCE</scope>
    <source>
        <strain evidence="10">AG5</strain>
    </source>
</reference>
<dbReference type="InterPro" id="IPR036396">
    <property type="entry name" value="Cyt_P450_sf"/>
</dbReference>
<dbReference type="Proteomes" id="UP000663827">
    <property type="component" value="Unassembled WGS sequence"/>
</dbReference>
<evidence type="ECO:0000313" key="11">
    <source>
        <dbReference type="Proteomes" id="UP000663827"/>
    </source>
</evidence>
<organism evidence="10 11">
    <name type="scientific">Rhizoctonia solani</name>
    <dbReference type="NCBI Taxonomy" id="456999"/>
    <lineage>
        <taxon>Eukaryota</taxon>
        <taxon>Fungi</taxon>
        <taxon>Dikarya</taxon>
        <taxon>Basidiomycota</taxon>
        <taxon>Agaricomycotina</taxon>
        <taxon>Agaricomycetes</taxon>
        <taxon>Cantharellales</taxon>
        <taxon>Ceratobasidiaceae</taxon>
        <taxon>Rhizoctonia</taxon>
    </lineage>
</organism>
<dbReference type="PRINTS" id="PR00465">
    <property type="entry name" value="EP450IV"/>
</dbReference>
<keyword evidence="6" id="KW-0560">Oxidoreductase</keyword>
<evidence type="ECO:0000256" key="8">
    <source>
        <dbReference type="ARBA" id="ARBA00023033"/>
    </source>
</evidence>
<dbReference type="PANTHER" id="PTHR24305:SF166">
    <property type="entry name" value="CYTOCHROME P450 12A4, MITOCHONDRIAL-RELATED"/>
    <property type="match status" value="1"/>
</dbReference>
<dbReference type="GO" id="GO:0005506">
    <property type="term" value="F:iron ion binding"/>
    <property type="evidence" value="ECO:0007669"/>
    <property type="project" value="InterPro"/>
</dbReference>
<dbReference type="PANTHER" id="PTHR24305">
    <property type="entry name" value="CYTOCHROME P450"/>
    <property type="match status" value="1"/>
</dbReference>
<dbReference type="EMBL" id="CAJNJQ010000967">
    <property type="protein sequence ID" value="CAE7112068.1"/>
    <property type="molecule type" value="Genomic_DNA"/>
</dbReference>
<evidence type="ECO:0000256" key="6">
    <source>
        <dbReference type="ARBA" id="ARBA00023002"/>
    </source>
</evidence>
<dbReference type="AlphaFoldDB" id="A0A8H3DUZ5"/>
<comment type="similarity">
    <text evidence="3">Belongs to the cytochrome P450 family.</text>
</comment>
<keyword evidence="5 9" id="KW-0479">Metal-binding</keyword>
<evidence type="ECO:0000256" key="2">
    <source>
        <dbReference type="ARBA" id="ARBA00005179"/>
    </source>
</evidence>
<keyword evidence="8" id="KW-0503">Monooxygenase</keyword>
<dbReference type="Pfam" id="PF00067">
    <property type="entry name" value="p450"/>
    <property type="match status" value="1"/>
</dbReference>
<protein>
    <recommendedName>
        <fullName evidence="12">Cytochrome P450</fullName>
    </recommendedName>
</protein>
<comment type="pathway">
    <text evidence="2">Secondary metabolite biosynthesis.</text>
</comment>
<keyword evidence="7 9" id="KW-0408">Iron</keyword>
<dbReference type="GO" id="GO:0004497">
    <property type="term" value="F:monooxygenase activity"/>
    <property type="evidence" value="ECO:0007669"/>
    <property type="project" value="UniProtKB-KW"/>
</dbReference>
<dbReference type="InterPro" id="IPR001128">
    <property type="entry name" value="Cyt_P450"/>
</dbReference>
<evidence type="ECO:0000256" key="1">
    <source>
        <dbReference type="ARBA" id="ARBA00001971"/>
    </source>
</evidence>
<keyword evidence="4 9" id="KW-0349">Heme</keyword>
<name>A0A8H3DUZ5_9AGAM</name>
<dbReference type="CDD" id="cd11069">
    <property type="entry name" value="CYP_FUM15-like"/>
    <property type="match status" value="1"/>
</dbReference>
<evidence type="ECO:0000256" key="4">
    <source>
        <dbReference type="ARBA" id="ARBA00022617"/>
    </source>
</evidence>
<evidence type="ECO:0000256" key="9">
    <source>
        <dbReference type="PIRSR" id="PIRSR602403-1"/>
    </source>
</evidence>
<dbReference type="Gene3D" id="1.10.630.10">
    <property type="entry name" value="Cytochrome P450"/>
    <property type="match status" value="1"/>
</dbReference>